<comment type="catalytic activity">
    <reaction evidence="1">
        <text>Hydrolysis of terminal non-reducing beta-D-galactose residues in beta-D-galactosides.</text>
        <dbReference type="EC" id="3.2.1.23"/>
    </reaction>
</comment>
<dbReference type="InterPro" id="IPR050347">
    <property type="entry name" value="Bact_Beta-galactosidase"/>
</dbReference>
<keyword evidence="8" id="KW-1185">Reference proteome</keyword>
<dbReference type="Gene3D" id="3.20.20.80">
    <property type="entry name" value="Glycosidases"/>
    <property type="match status" value="1"/>
</dbReference>
<dbReference type="PANTHER" id="PTHR46323:SF2">
    <property type="entry name" value="BETA-GALACTOSIDASE"/>
    <property type="match status" value="1"/>
</dbReference>
<dbReference type="OMA" id="GYSARIC"/>
<comment type="caution">
    <text evidence="7">The sequence shown here is derived from an EMBL/GenBank/DDBJ whole genome shotgun (WGS) entry which is preliminary data.</text>
</comment>
<organism evidence="7 8">
    <name type="scientific">Polarella glacialis</name>
    <name type="common">Dinoflagellate</name>
    <dbReference type="NCBI Taxonomy" id="89957"/>
    <lineage>
        <taxon>Eukaryota</taxon>
        <taxon>Sar</taxon>
        <taxon>Alveolata</taxon>
        <taxon>Dinophyceae</taxon>
        <taxon>Suessiales</taxon>
        <taxon>Suessiaceae</taxon>
        <taxon>Polarella</taxon>
    </lineage>
</organism>
<feature type="domain" description="Beta galactosidase small chain/" evidence="6">
    <location>
        <begin position="430"/>
        <end position="745"/>
    </location>
</feature>
<gene>
    <name evidence="7" type="ORF">PGLA1383_LOCUS25284</name>
</gene>
<dbReference type="PRINTS" id="PR00132">
    <property type="entry name" value="GLHYDRLASE2"/>
</dbReference>
<dbReference type="Pfam" id="PF02836">
    <property type="entry name" value="Glyco_hydro_2_C"/>
    <property type="match status" value="1"/>
</dbReference>
<dbReference type="InterPro" id="IPR017853">
    <property type="entry name" value="GH"/>
</dbReference>
<dbReference type="InterPro" id="IPR004199">
    <property type="entry name" value="B-gal_small/dom_5"/>
</dbReference>
<evidence type="ECO:0000256" key="4">
    <source>
        <dbReference type="ARBA" id="ARBA00023295"/>
    </source>
</evidence>
<dbReference type="InterPro" id="IPR014718">
    <property type="entry name" value="GH-type_carb-bd"/>
</dbReference>
<evidence type="ECO:0000313" key="8">
    <source>
        <dbReference type="Proteomes" id="UP000654075"/>
    </source>
</evidence>
<dbReference type="Pfam" id="PF02929">
    <property type="entry name" value="Bgal_small_N"/>
    <property type="match status" value="1"/>
</dbReference>
<dbReference type="Proteomes" id="UP000654075">
    <property type="component" value="Unassembled WGS sequence"/>
</dbReference>
<dbReference type="Gene3D" id="2.70.98.10">
    <property type="match status" value="1"/>
</dbReference>
<evidence type="ECO:0000256" key="2">
    <source>
        <dbReference type="ARBA" id="ARBA00012756"/>
    </source>
</evidence>
<evidence type="ECO:0000259" key="6">
    <source>
        <dbReference type="SMART" id="SM01038"/>
    </source>
</evidence>
<proteinExistence type="predicted"/>
<dbReference type="GO" id="GO:0004565">
    <property type="term" value="F:beta-galactosidase activity"/>
    <property type="evidence" value="ECO:0007669"/>
    <property type="project" value="UniProtKB-EC"/>
</dbReference>
<name>A0A813FAJ6_POLGL</name>
<dbReference type="SUPFAM" id="SSF74650">
    <property type="entry name" value="Galactose mutarotase-like"/>
    <property type="match status" value="1"/>
</dbReference>
<dbReference type="PANTHER" id="PTHR46323">
    <property type="entry name" value="BETA-GALACTOSIDASE"/>
    <property type="match status" value="1"/>
</dbReference>
<evidence type="ECO:0000256" key="3">
    <source>
        <dbReference type="ARBA" id="ARBA00022801"/>
    </source>
</evidence>
<dbReference type="GO" id="GO:0030246">
    <property type="term" value="F:carbohydrate binding"/>
    <property type="evidence" value="ECO:0007669"/>
    <property type="project" value="InterPro"/>
</dbReference>
<dbReference type="GO" id="GO:0005990">
    <property type="term" value="P:lactose catabolic process"/>
    <property type="evidence" value="ECO:0007669"/>
    <property type="project" value="TreeGrafter"/>
</dbReference>
<dbReference type="EMBL" id="CAJNNV010021307">
    <property type="protein sequence ID" value="CAE8607351.1"/>
    <property type="molecule type" value="Genomic_DNA"/>
</dbReference>
<dbReference type="EC" id="3.2.1.23" evidence="2"/>
<evidence type="ECO:0000256" key="5">
    <source>
        <dbReference type="ARBA" id="ARBA00032230"/>
    </source>
</evidence>
<keyword evidence="3" id="KW-0378">Hydrolase</keyword>
<dbReference type="SUPFAM" id="SSF51445">
    <property type="entry name" value="(Trans)glycosidases"/>
    <property type="match status" value="1"/>
</dbReference>
<dbReference type="InterPro" id="IPR006101">
    <property type="entry name" value="Glyco_hydro_2"/>
</dbReference>
<evidence type="ECO:0000256" key="1">
    <source>
        <dbReference type="ARBA" id="ARBA00001412"/>
    </source>
</evidence>
<dbReference type="OrthoDB" id="413847at2759"/>
<sequence length="775" mass="84131">MSPNHGKAIPEADIRADLALLKQNNFNAVRCAHCPNAPAFYRLCDDLGMLVVDEANVENHGFAMVAGLSTPMCSPLYKGAVLGRTQAMFQRTKNHTCVIAWSLGNEAGMGPNQQACADWLRECDSTRFVQYESGEKHGDATLFMGDGRHPVSDIVCPMYADPASCVTLAKEESRPVILCEYSHAMGNSNGALHLFYRAFRSESMPTVQGGFIWDFADQGLRVPRKPFPKGKSDWFLEGQLGYGGDFGPHTGKEDSFFCCNGLFTPDRGLKPAVAECKYLMQPATFEASLDDGYLMNITACVRLPRRSLDGLCMKWAANDGQGRVFAEGSKSMSGTICQLRASLAEFLQVPPTGGVFLRLRAELESDAVFAPKGHIVAQETVTLMPSAILHGTSSKSGNVVCPLVQPPLRAAAASPAGEPNVQNIGKDECRVDAAGYSARICKGEIVSLRGRSGYELLSDRHGSALGHAFWRAPTDNDRCGIDLLAPGPIKKLMPVLAKLLPQEHISFARQWRDAGLENGEVVVRETVWEGAGMTVRADFRAAGSHARLFSILTVATFKAANVHLQVTVLPAEDNKVIARLQTLPRIGARLILQPSFSRMSWMGCGPHECYPDRKAAAPMNLHQRQIEELHVPYMVPSESGGVTDVRWTALQDSSGRGLLIQYECQDAASNEESIANAGASLRPAGMRGAQVSAARWTPHAKHDSELPRAKDLPVVVHVDTAHCGVGGTGGATEAVWRFYNQYLINPSLREGWNYNLVLTPLEPGELDISASSPSQ</sequence>
<evidence type="ECO:0000313" key="7">
    <source>
        <dbReference type="EMBL" id="CAE8607351.1"/>
    </source>
</evidence>
<protein>
    <recommendedName>
        <fullName evidence="2">beta-galactosidase</fullName>
        <ecNumber evidence="2">3.2.1.23</ecNumber>
    </recommendedName>
    <alternativeName>
        <fullName evidence="5">Lactase</fullName>
    </alternativeName>
</protein>
<accession>A0A813FAJ6</accession>
<reference evidence="7" key="1">
    <citation type="submission" date="2021-02" db="EMBL/GenBank/DDBJ databases">
        <authorList>
            <person name="Dougan E. K."/>
            <person name="Rhodes N."/>
            <person name="Thang M."/>
            <person name="Chan C."/>
        </authorList>
    </citation>
    <scope>NUCLEOTIDE SEQUENCE</scope>
</reference>
<dbReference type="InterPro" id="IPR011013">
    <property type="entry name" value="Gal_mutarotase_sf_dom"/>
</dbReference>
<keyword evidence="4" id="KW-0326">Glycosidase</keyword>
<dbReference type="InterPro" id="IPR006103">
    <property type="entry name" value="Glyco_hydro_2_cat"/>
</dbReference>
<dbReference type="AlphaFoldDB" id="A0A813FAJ6"/>
<dbReference type="SMART" id="SM01038">
    <property type="entry name" value="Bgal_small_N"/>
    <property type="match status" value="1"/>
</dbReference>
<dbReference type="GO" id="GO:0009341">
    <property type="term" value="C:beta-galactosidase complex"/>
    <property type="evidence" value="ECO:0007669"/>
    <property type="project" value="InterPro"/>
</dbReference>